<dbReference type="Proteomes" id="UP000502331">
    <property type="component" value="Chromosome"/>
</dbReference>
<keyword evidence="1" id="KW-1133">Transmembrane helix</keyword>
<accession>A0A6H0SG57</accession>
<evidence type="ECO:0000256" key="1">
    <source>
        <dbReference type="SAM" id="Phobius"/>
    </source>
</evidence>
<sequence>MLKFFGLVKSEENAETGQIPAWQGATTKQRMLSIAISLTLTVIMFLASRWLLDDSEGFARYVPGLLACQTLLLCGAISERALLRTN</sequence>
<keyword evidence="1" id="KW-0472">Membrane</keyword>
<keyword evidence="3" id="KW-1185">Reference proteome</keyword>
<dbReference type="RefSeq" id="WP_022876039.1">
    <property type="nucleotide sequence ID" value="NZ_CP032549.1"/>
</dbReference>
<gene>
    <name evidence="2" type="ORF">D3791_04845</name>
</gene>
<organism evidence="2 3">
    <name type="scientific">Glutamicibacter mishrai</name>
    <dbReference type="NCBI Taxonomy" id="1775880"/>
    <lineage>
        <taxon>Bacteria</taxon>
        <taxon>Bacillati</taxon>
        <taxon>Actinomycetota</taxon>
        <taxon>Actinomycetes</taxon>
        <taxon>Micrococcales</taxon>
        <taxon>Micrococcaceae</taxon>
        <taxon>Glutamicibacter</taxon>
    </lineage>
</organism>
<evidence type="ECO:0000313" key="2">
    <source>
        <dbReference type="EMBL" id="QIV86513.1"/>
    </source>
</evidence>
<evidence type="ECO:0000313" key="3">
    <source>
        <dbReference type="Proteomes" id="UP000502331"/>
    </source>
</evidence>
<dbReference type="AlphaFoldDB" id="A0A6H0SG57"/>
<proteinExistence type="predicted"/>
<feature type="transmembrane region" description="Helical" evidence="1">
    <location>
        <begin position="58"/>
        <end position="77"/>
    </location>
</feature>
<dbReference type="EMBL" id="CP032549">
    <property type="protein sequence ID" value="QIV86513.1"/>
    <property type="molecule type" value="Genomic_DNA"/>
</dbReference>
<keyword evidence="1" id="KW-0812">Transmembrane</keyword>
<name>A0A6H0SG57_9MICC</name>
<feature type="transmembrane region" description="Helical" evidence="1">
    <location>
        <begin position="32"/>
        <end position="52"/>
    </location>
</feature>
<protein>
    <submittedName>
        <fullName evidence="2">Uncharacterized protein</fullName>
    </submittedName>
</protein>
<reference evidence="2 3" key="1">
    <citation type="submission" date="2018-09" db="EMBL/GenBank/DDBJ databases">
        <title>Glutamicibacter mishrai S5-52T (LMG 29155T = KCTC 39846T).</title>
        <authorList>
            <person name="Das S.K."/>
        </authorList>
    </citation>
    <scope>NUCLEOTIDE SEQUENCE [LARGE SCALE GENOMIC DNA]</scope>
    <source>
        <strain evidence="2 3">S5-52</strain>
    </source>
</reference>